<evidence type="ECO:0000313" key="1">
    <source>
        <dbReference type="EMBL" id="XBT91874.1"/>
    </source>
</evidence>
<dbReference type="EMBL" id="CP157960">
    <property type="protein sequence ID" value="XBT91874.1"/>
    <property type="molecule type" value="Genomic_DNA"/>
</dbReference>
<reference evidence="1" key="1">
    <citation type="submission" date="2024-06" db="EMBL/GenBank/DDBJ databases">
        <authorList>
            <person name="Li T."/>
            <person name="Gao R."/>
        </authorList>
    </citation>
    <scope>NUCLEOTIDE SEQUENCE</scope>
    <source>
        <strain evidence="1">ZPR3</strain>
    </source>
</reference>
<gene>
    <name evidence="1" type="ORF">ABM479_13830</name>
</gene>
<accession>A0AAU7RNW5</accession>
<organism evidence="1">
    <name type="scientific">Rhizobium sp. ZPR3</name>
    <dbReference type="NCBI Taxonomy" id="3158967"/>
    <lineage>
        <taxon>Bacteria</taxon>
        <taxon>Pseudomonadati</taxon>
        <taxon>Pseudomonadota</taxon>
        <taxon>Alphaproteobacteria</taxon>
        <taxon>Hyphomicrobiales</taxon>
        <taxon>Rhizobiaceae</taxon>
        <taxon>Rhizobium/Agrobacterium group</taxon>
        <taxon>Rhizobium</taxon>
    </lineage>
</organism>
<dbReference type="AlphaFoldDB" id="A0AAU7RNW5"/>
<proteinExistence type="predicted"/>
<protein>
    <recommendedName>
        <fullName evidence="2">Nucleotidyl transferase AbiEii/AbiGii toxin family protein</fullName>
    </recommendedName>
</protein>
<sequence>MPPLPFWYGVRIEQVTPHAVAHVLIGYRPERQSPVSRKIGSWFMFEFLRKKKPLVVAVTLNARLRPLDRADVEDAFEEALTKHGHGVRVVGGGTSMTPDGEVSECDIQIELDNPSDKMIATVIGALEAILAPKGSRLQVPGRDQSIAFGVQEGLALYLNGTDLPKAVYADCDVNHVFDECERLLEGIGGVNSYWEGPRETALYMYGADFITMRERLAPLLESYPLCRQCRIEQIA</sequence>
<evidence type="ECO:0008006" key="2">
    <source>
        <dbReference type="Google" id="ProtNLM"/>
    </source>
</evidence>
<dbReference type="RefSeq" id="WP_349956392.1">
    <property type="nucleotide sequence ID" value="NZ_CP157960.1"/>
</dbReference>
<name>A0AAU7RNW5_9HYPH</name>